<name>A0A1H9SRG9_9ACTN</name>
<dbReference type="RefSeq" id="WP_091969920.1">
    <property type="nucleotide sequence ID" value="NZ_FOGZ01000015.1"/>
</dbReference>
<evidence type="ECO:0000256" key="1">
    <source>
        <dbReference type="SAM" id="MobiDB-lite"/>
    </source>
</evidence>
<dbReference type="OrthoDB" id="3239759at2"/>
<dbReference type="EMBL" id="FOGZ01000015">
    <property type="protein sequence ID" value="SER87600.1"/>
    <property type="molecule type" value="Genomic_DNA"/>
</dbReference>
<reference evidence="2 3" key="1">
    <citation type="submission" date="2016-10" db="EMBL/GenBank/DDBJ databases">
        <authorList>
            <person name="de Groot N.N."/>
        </authorList>
    </citation>
    <scope>NUCLEOTIDE SEQUENCE [LARGE SCALE GENOMIC DNA]</scope>
    <source>
        <strain evidence="2 3">DSM 16859</strain>
    </source>
</reference>
<gene>
    <name evidence="2" type="ORF">SAMN05443377_11539</name>
</gene>
<evidence type="ECO:0008006" key="4">
    <source>
        <dbReference type="Google" id="ProtNLM"/>
    </source>
</evidence>
<dbReference type="STRING" id="64702.SAMN05443377_11539"/>
<accession>A0A1H9SRG9</accession>
<sequence length="286" mass="31572">MTTTITHPEHGEDFTTSEGLRHVLVRLHEAGPASWEHDPTAGALVAFAADKYAGLARKHGLDPWETASAAFEAMRNESTRTARDPWAVVTRAVQITCVAEERGQGLLCSTHQARRRKYEDVHDPERMSDRETPLSDYHPSFHVYDHIDDPDTEDDRDGTGPQAQELSALNAVDECVALFTGLGWPPDTARTAIHYVTTALSRTHSRLSAYEALRHDKYALAFLDLTRDTWAVLLHALLGNPHPALQAMPAGRGILMRLVIGEPICSILHDEDLILSIALAAPGRAR</sequence>
<proteinExistence type="predicted"/>
<dbReference type="AlphaFoldDB" id="A0A1H9SRG9"/>
<protein>
    <recommendedName>
        <fullName evidence="4">Serine/arginine repetitive matrix protein 2</fullName>
    </recommendedName>
</protein>
<evidence type="ECO:0000313" key="3">
    <source>
        <dbReference type="Proteomes" id="UP000198815"/>
    </source>
</evidence>
<organism evidence="2 3">
    <name type="scientific">Propionibacterium cyclohexanicum</name>
    <dbReference type="NCBI Taxonomy" id="64702"/>
    <lineage>
        <taxon>Bacteria</taxon>
        <taxon>Bacillati</taxon>
        <taxon>Actinomycetota</taxon>
        <taxon>Actinomycetes</taxon>
        <taxon>Propionibacteriales</taxon>
        <taxon>Propionibacteriaceae</taxon>
        <taxon>Propionibacterium</taxon>
    </lineage>
</organism>
<evidence type="ECO:0000313" key="2">
    <source>
        <dbReference type="EMBL" id="SER87600.1"/>
    </source>
</evidence>
<keyword evidence="3" id="KW-1185">Reference proteome</keyword>
<feature type="region of interest" description="Disordered" evidence="1">
    <location>
        <begin position="115"/>
        <end position="139"/>
    </location>
</feature>
<dbReference type="Proteomes" id="UP000198815">
    <property type="component" value="Unassembled WGS sequence"/>
</dbReference>
<feature type="compositionally biased region" description="Basic and acidic residues" evidence="1">
    <location>
        <begin position="117"/>
        <end position="133"/>
    </location>
</feature>